<dbReference type="InterPro" id="IPR004119">
    <property type="entry name" value="EcKL"/>
</dbReference>
<reference evidence="2 3" key="1">
    <citation type="submission" date="2020-11" db="EMBL/GenBank/DDBJ databases">
        <authorList>
            <person name="Wallbank WR R."/>
            <person name="Pardo Diaz C."/>
            <person name="Kozak K."/>
            <person name="Martin S."/>
            <person name="Jiggins C."/>
            <person name="Moest M."/>
            <person name="Warren A I."/>
            <person name="Generalovic N T."/>
            <person name="Byers J.R.P. K."/>
            <person name="Montejo-Kovacevich G."/>
            <person name="Yen C E."/>
        </authorList>
    </citation>
    <scope>NUCLEOTIDE SEQUENCE [LARGE SCALE GENOMIC DNA]</scope>
</reference>
<dbReference type="Gene3D" id="3.90.1200.10">
    <property type="match status" value="1"/>
</dbReference>
<dbReference type="Pfam" id="PF02958">
    <property type="entry name" value="EcKL"/>
    <property type="match status" value="1"/>
</dbReference>
<evidence type="ECO:0000259" key="1">
    <source>
        <dbReference type="SMART" id="SM00587"/>
    </source>
</evidence>
<dbReference type="EMBL" id="LR899012">
    <property type="protein sequence ID" value="CAD7086981.1"/>
    <property type="molecule type" value="Genomic_DNA"/>
</dbReference>
<dbReference type="InterPro" id="IPR015897">
    <property type="entry name" value="CHK_kinase-like"/>
</dbReference>
<protein>
    <recommendedName>
        <fullName evidence="1">CHK kinase-like domain-containing protein</fullName>
    </recommendedName>
</protein>
<evidence type="ECO:0000313" key="3">
    <source>
        <dbReference type="Proteomes" id="UP000594454"/>
    </source>
</evidence>
<dbReference type="SMART" id="SM00587">
    <property type="entry name" value="CHK"/>
    <property type="match status" value="1"/>
</dbReference>
<dbReference type="InterPro" id="IPR011009">
    <property type="entry name" value="Kinase-like_dom_sf"/>
</dbReference>
<keyword evidence="3" id="KW-1185">Reference proteome</keyword>
<organism evidence="2 3">
    <name type="scientific">Hermetia illucens</name>
    <name type="common">Black soldier fly</name>
    <dbReference type="NCBI Taxonomy" id="343691"/>
    <lineage>
        <taxon>Eukaryota</taxon>
        <taxon>Metazoa</taxon>
        <taxon>Ecdysozoa</taxon>
        <taxon>Arthropoda</taxon>
        <taxon>Hexapoda</taxon>
        <taxon>Insecta</taxon>
        <taxon>Pterygota</taxon>
        <taxon>Neoptera</taxon>
        <taxon>Endopterygota</taxon>
        <taxon>Diptera</taxon>
        <taxon>Brachycera</taxon>
        <taxon>Stratiomyomorpha</taxon>
        <taxon>Stratiomyidae</taxon>
        <taxon>Hermetiinae</taxon>
        <taxon>Hermetia</taxon>
    </lineage>
</organism>
<evidence type="ECO:0000313" key="2">
    <source>
        <dbReference type="EMBL" id="CAD7086981.1"/>
    </source>
</evidence>
<dbReference type="SUPFAM" id="SSF56112">
    <property type="entry name" value="Protein kinase-like (PK-like)"/>
    <property type="match status" value="1"/>
</dbReference>
<feature type="domain" description="CHK kinase-like" evidence="1">
    <location>
        <begin position="80"/>
        <end position="281"/>
    </location>
</feature>
<proteinExistence type="predicted"/>
<dbReference type="OrthoDB" id="191037at2759"/>
<dbReference type="PANTHER" id="PTHR11012:SF8">
    <property type="entry name" value="JUVENILE HORMONE-INDUCIBLE PROTEIN 26"/>
    <property type="match status" value="1"/>
</dbReference>
<dbReference type="AlphaFoldDB" id="A0A7R8UTX2"/>
<accession>A0A7R8UTX2</accession>
<name>A0A7R8UTX2_HERIL</name>
<dbReference type="Proteomes" id="UP000594454">
    <property type="component" value="Chromosome 4"/>
</dbReference>
<sequence length="383" mass="43801">MLTLCYKVQVVLEENGNEYKLFLVVKKTPSVPEEVYNGTGFDNLFSNEIAAYTATLPALGDTSKYVKYYYSGRKKAEAFIVLGDFSVLGYKMSEKRYDLSLEHILLAVKLLGEFHGQGYGLKLSNPEKFKSVIGMIKQSKFLTDIPDTWTNILTQSTERFKNNINKSELPKIIPQEFLDNLVNLMTDYVGLAKLVHKPVEPVSTICHGDYLRNNIAFKYSPTNPGVPTEVIMFDFQTIVYASPMVDLTTLLALSAGTDVRSDKFHVVFKAYWDTLIENVCKVGGMQVEDVPEFLSYNSMVKEFIKYYPLGIRIATFFLMEMVEPIDYSPQDFIVDTKEDIFNVETRGGKTVDKAIRSMILELYNFTVEYKVDIFQHYEHLKNL</sequence>
<dbReference type="InParanoid" id="A0A7R8UTX2"/>
<dbReference type="PANTHER" id="PTHR11012">
    <property type="entry name" value="PROTEIN KINASE-LIKE DOMAIN-CONTAINING"/>
    <property type="match status" value="1"/>
</dbReference>
<gene>
    <name evidence="2" type="ORF">HERILL_LOCUS9717</name>
</gene>